<dbReference type="PANTHER" id="PTHR28586">
    <property type="entry name" value="PROTEIN PAXX"/>
    <property type="match status" value="1"/>
</dbReference>
<dbReference type="Pfam" id="PF15384">
    <property type="entry name" value="PAXX"/>
    <property type="match status" value="1"/>
</dbReference>
<organism evidence="2 3">
    <name type="scientific">Paramormyrops kingsleyae</name>
    <dbReference type="NCBI Taxonomy" id="1676925"/>
    <lineage>
        <taxon>Eukaryota</taxon>
        <taxon>Metazoa</taxon>
        <taxon>Chordata</taxon>
        <taxon>Craniata</taxon>
        <taxon>Vertebrata</taxon>
        <taxon>Euteleostomi</taxon>
        <taxon>Actinopterygii</taxon>
        <taxon>Neopterygii</taxon>
        <taxon>Teleostei</taxon>
        <taxon>Osteoglossocephala</taxon>
        <taxon>Osteoglossomorpha</taxon>
        <taxon>Osteoglossiformes</taxon>
        <taxon>Mormyridae</taxon>
        <taxon>Paramormyrops</taxon>
    </lineage>
</organism>
<dbReference type="GO" id="GO:0070419">
    <property type="term" value="C:nonhomologous end joining complex"/>
    <property type="evidence" value="ECO:0007669"/>
    <property type="project" value="TreeGrafter"/>
</dbReference>
<evidence type="ECO:0008006" key="4">
    <source>
        <dbReference type="Google" id="ProtNLM"/>
    </source>
</evidence>
<evidence type="ECO:0000313" key="3">
    <source>
        <dbReference type="Proteomes" id="UP000261540"/>
    </source>
</evidence>
<dbReference type="CDD" id="cd22286">
    <property type="entry name" value="HD_PAXX_N"/>
    <property type="match status" value="1"/>
</dbReference>
<evidence type="ECO:0000313" key="2">
    <source>
        <dbReference type="Ensembl" id="ENSPKIP00000009982.1"/>
    </source>
</evidence>
<accession>A0A3B3QTN3</accession>
<dbReference type="Ensembl" id="ENSPKIT00000034097.1">
    <property type="protein sequence ID" value="ENSPKIP00000009982.1"/>
    <property type="gene ID" value="ENSPKIG00000024876.1"/>
</dbReference>
<keyword evidence="3" id="KW-1185">Reference proteome</keyword>
<dbReference type="Proteomes" id="UP000261540">
    <property type="component" value="Unplaced"/>
</dbReference>
<dbReference type="PANTHER" id="PTHR28586:SF1">
    <property type="entry name" value="PROTEIN PAXX"/>
    <property type="match status" value="1"/>
</dbReference>
<dbReference type="GO" id="GO:0060090">
    <property type="term" value="F:molecular adaptor activity"/>
    <property type="evidence" value="ECO:0007669"/>
    <property type="project" value="TreeGrafter"/>
</dbReference>
<protein>
    <recommendedName>
        <fullName evidence="4">PAXX non-homologous end joining factor</fullName>
    </recommendedName>
</protein>
<dbReference type="GeneTree" id="ENSGT00940000174976"/>
<dbReference type="STRING" id="1676925.ENSPKIP00000009982"/>
<dbReference type="AlphaFoldDB" id="A0A3B3QTN3"/>
<dbReference type="GO" id="GO:0035861">
    <property type="term" value="C:site of double-strand break"/>
    <property type="evidence" value="ECO:0007669"/>
    <property type="project" value="TreeGrafter"/>
</dbReference>
<reference evidence="2" key="1">
    <citation type="submission" date="2025-08" db="UniProtKB">
        <authorList>
            <consortium name="Ensembl"/>
        </authorList>
    </citation>
    <scope>IDENTIFICATION</scope>
</reference>
<dbReference type="GO" id="GO:0005634">
    <property type="term" value="C:nucleus"/>
    <property type="evidence" value="ECO:0007669"/>
    <property type="project" value="TreeGrafter"/>
</dbReference>
<sequence>MVIIACCPRPHSHLLPTPEYKCCGWHQSTFCTVVNKCDDAKYLCYFHEKAGAFNIGMTNASDVWSTDFTEDTLTQHRFALKSPESYVPKIRDACQTGMASVSLEGDSALLHLGDGLSVSLSRLGSPQSHGELRELLFRMAESLSCTGSPGEAPPPQFEPRRHQTGPILAVRKRIPGDSLINPGSKR</sequence>
<dbReference type="InterPro" id="IPR054134">
    <property type="entry name" value="PAXX_N"/>
</dbReference>
<dbReference type="GO" id="GO:0006303">
    <property type="term" value="P:double-strand break repair via nonhomologous end joining"/>
    <property type="evidence" value="ECO:0007669"/>
    <property type="project" value="InterPro"/>
</dbReference>
<reference evidence="2" key="2">
    <citation type="submission" date="2025-09" db="UniProtKB">
        <authorList>
            <consortium name="Ensembl"/>
        </authorList>
    </citation>
    <scope>IDENTIFICATION</scope>
</reference>
<dbReference type="InterPro" id="IPR027873">
    <property type="entry name" value="PAXX"/>
</dbReference>
<feature type="region of interest" description="Disordered" evidence="1">
    <location>
        <begin position="144"/>
        <end position="186"/>
    </location>
</feature>
<name>A0A3B3QTN3_9TELE</name>
<proteinExistence type="predicted"/>
<evidence type="ECO:0000256" key="1">
    <source>
        <dbReference type="SAM" id="MobiDB-lite"/>
    </source>
</evidence>